<evidence type="ECO:0000313" key="3">
    <source>
        <dbReference type="EMBL" id="KAF3454156.1"/>
    </source>
</evidence>
<reference evidence="3" key="1">
    <citation type="submission" date="2020-03" db="EMBL/GenBank/DDBJ databases">
        <title>A high-quality chromosome-level genome assembly of a woody plant with both climbing and erect habits, Rhamnella rubrinervis.</title>
        <authorList>
            <person name="Lu Z."/>
            <person name="Yang Y."/>
            <person name="Zhu X."/>
            <person name="Sun Y."/>
        </authorList>
    </citation>
    <scope>NUCLEOTIDE SEQUENCE</scope>
    <source>
        <strain evidence="3">BYM</strain>
        <tissue evidence="3">Leaf</tissue>
    </source>
</reference>
<dbReference type="InterPro" id="IPR050905">
    <property type="entry name" value="Plant_NBS-LRR"/>
</dbReference>
<dbReference type="Pfam" id="PF23247">
    <property type="entry name" value="LRR_RPS2"/>
    <property type="match status" value="1"/>
</dbReference>
<evidence type="ECO:0000259" key="2">
    <source>
        <dbReference type="Pfam" id="PF23247"/>
    </source>
</evidence>
<dbReference type="SUPFAM" id="SSF52047">
    <property type="entry name" value="RNI-like"/>
    <property type="match status" value="1"/>
</dbReference>
<dbReference type="EMBL" id="VOIH02000002">
    <property type="protein sequence ID" value="KAF3454156.1"/>
    <property type="molecule type" value="Genomic_DNA"/>
</dbReference>
<gene>
    <name evidence="3" type="ORF">FNV43_RR04603</name>
</gene>
<name>A0A8K0HJU8_9ROSA</name>
<dbReference type="PANTHER" id="PTHR33463:SF204">
    <property type="entry name" value="NB-ARC DOMAIN-CONTAINING PROTEIN"/>
    <property type="match status" value="1"/>
</dbReference>
<dbReference type="OrthoDB" id="1747797at2759"/>
<organism evidence="3 4">
    <name type="scientific">Rhamnella rubrinervis</name>
    <dbReference type="NCBI Taxonomy" id="2594499"/>
    <lineage>
        <taxon>Eukaryota</taxon>
        <taxon>Viridiplantae</taxon>
        <taxon>Streptophyta</taxon>
        <taxon>Embryophyta</taxon>
        <taxon>Tracheophyta</taxon>
        <taxon>Spermatophyta</taxon>
        <taxon>Magnoliopsida</taxon>
        <taxon>eudicotyledons</taxon>
        <taxon>Gunneridae</taxon>
        <taxon>Pentapetalae</taxon>
        <taxon>rosids</taxon>
        <taxon>fabids</taxon>
        <taxon>Rosales</taxon>
        <taxon>Rhamnaceae</taxon>
        <taxon>rhamnoid group</taxon>
        <taxon>Rhamneae</taxon>
        <taxon>Rhamnella</taxon>
    </lineage>
</organism>
<dbReference type="AlphaFoldDB" id="A0A8K0HJU8"/>
<feature type="domain" description="Disease resistance protein At4g27190-like leucine-rich repeats" evidence="2">
    <location>
        <begin position="126"/>
        <end position="250"/>
    </location>
</feature>
<accession>A0A8K0HJU8</accession>
<comment type="caution">
    <text evidence="3">The sequence shown here is derived from an EMBL/GenBank/DDBJ whole genome shotgun (WGS) entry which is preliminary data.</text>
</comment>
<dbReference type="PANTHER" id="PTHR33463">
    <property type="entry name" value="NB-ARC DOMAIN-CONTAINING PROTEIN-RELATED"/>
    <property type="match status" value="1"/>
</dbReference>
<dbReference type="Proteomes" id="UP000796880">
    <property type="component" value="Unassembled WGS sequence"/>
</dbReference>
<dbReference type="InterPro" id="IPR057135">
    <property type="entry name" value="At4g27190-like_LRR"/>
</dbReference>
<evidence type="ECO:0000256" key="1">
    <source>
        <dbReference type="ARBA" id="ARBA00022821"/>
    </source>
</evidence>
<keyword evidence="1" id="KW-0611">Plant defense</keyword>
<protein>
    <recommendedName>
        <fullName evidence="2">Disease resistance protein At4g27190-like leucine-rich repeats domain-containing protein</fullName>
    </recommendedName>
</protein>
<evidence type="ECO:0000313" key="4">
    <source>
        <dbReference type="Proteomes" id="UP000796880"/>
    </source>
</evidence>
<keyword evidence="4" id="KW-1185">Reference proteome</keyword>
<dbReference type="InterPro" id="IPR032675">
    <property type="entry name" value="LRR_dom_sf"/>
</dbReference>
<proteinExistence type="predicted"/>
<sequence>MKSLFSLYNIPRLKEIVVEDCEMMKEIISHHGRDGILPNIQISQLQKLTLSRLPKLVQFIAASLSDQTESDKQSIEDSVSPLFNGQDVVKDELGTESSCSEITCQPHPLGPVEEHHDMVFKAKLLSELRLPLMCFQNLTVLMVKDCDGLISLLSPSTAKSLSQRLTKLGISGCKSLRQVANDQKEADDDDGIRADSINIIFRQLNSLILDDLPNLTSFYSGNKNVVLQFPYLYELVVSDCPEMKTFYHGSIECPSLHRIYLRMKQRRGHHGTPSTILSKISIEWRYQHRHSKAKFLLESDINTTIQKLWEEKEYDSTATEETCKQNVENAQEDHEVGTGKRKAHNYFNCCYCSNSTDTDHRFPICN</sequence>
<dbReference type="Gene3D" id="3.80.10.10">
    <property type="entry name" value="Ribonuclease Inhibitor"/>
    <property type="match status" value="1"/>
</dbReference>